<evidence type="ECO:0000313" key="1">
    <source>
        <dbReference type="EMBL" id="APV37740.1"/>
    </source>
</evidence>
<dbReference type="KEGG" id="asol:BEN76_16975"/>
<organism evidence="1 2">
    <name type="scientific">Acinetobacter soli</name>
    <dbReference type="NCBI Taxonomy" id="487316"/>
    <lineage>
        <taxon>Bacteria</taxon>
        <taxon>Pseudomonadati</taxon>
        <taxon>Pseudomonadota</taxon>
        <taxon>Gammaproteobacteria</taxon>
        <taxon>Moraxellales</taxon>
        <taxon>Moraxellaceae</taxon>
        <taxon>Acinetobacter</taxon>
    </lineage>
</organism>
<gene>
    <name evidence="1" type="ORF">BEN76_16975</name>
</gene>
<accession>A0A1P8ENC2</accession>
<protein>
    <submittedName>
        <fullName evidence="1">Uncharacterized protein</fullName>
    </submittedName>
</protein>
<reference evidence="1 2" key="1">
    <citation type="submission" date="2016-08" db="EMBL/GenBank/DDBJ databases">
        <title>Complete genome sequence of Acinetobacter baylyi strain GFJ2.</title>
        <authorList>
            <person name="Tabata M."/>
            <person name="Kuboki S."/>
            <person name="Gibu N."/>
            <person name="Kinouchi Y."/>
            <person name="Vangnai A."/>
            <person name="Kasai D."/>
            <person name="Fukuda M."/>
        </authorList>
    </citation>
    <scope>NUCLEOTIDE SEQUENCE [LARGE SCALE GENOMIC DNA]</scope>
    <source>
        <strain evidence="1 2">GFJ2</strain>
        <plasmid evidence="2">Plasmid pgfj2</plasmid>
    </source>
</reference>
<dbReference type="EMBL" id="CP016898">
    <property type="protein sequence ID" value="APV37740.1"/>
    <property type="molecule type" value="Genomic_DNA"/>
</dbReference>
<name>A0A1P8ENC2_9GAMM</name>
<dbReference type="RefSeq" id="WP_076033748.1">
    <property type="nucleotide sequence ID" value="NZ_CP016898.1"/>
</dbReference>
<sequence>MRIVAPDKSTVVGFDRLVTAVLRSDCIPVPLTLEFQILLNSDQRSQFVENAVVYLGDNYISMKIIKAVVMPSSIVRDDERLTLGSFIAVLEGCEKLIKPVTSAIYLENTSINSILKASGLKNGVTKDDVPVLKYFVPLGETPTFIIAAKLAEEAAVMYANQQGRISVKRLNNLMNEGPKLKVDQTEVNWIGNTSALLHSTPNFITLNADGSTIEGDIQPGKAAKFIPSSDARRVKNMSTMLVTKGTFMRAMSPNIGAGDLIEINQRKYFILTAAHRFDTGALGVSTVSASKFWFAEVQSL</sequence>
<dbReference type="Proteomes" id="UP000185674">
    <property type="component" value="Plasmid pGFJ2"/>
</dbReference>
<proteinExistence type="predicted"/>
<keyword evidence="1" id="KW-0614">Plasmid</keyword>
<dbReference type="AlphaFoldDB" id="A0A1P8ENC2"/>
<evidence type="ECO:0000313" key="2">
    <source>
        <dbReference type="Proteomes" id="UP000185674"/>
    </source>
</evidence>
<geneLocation type="plasmid" evidence="2">
    <name>pgfj2</name>
</geneLocation>